<organism evidence="3 4">
    <name type="scientific">Diplogelasinospora grovesii</name>
    <dbReference type="NCBI Taxonomy" id="303347"/>
    <lineage>
        <taxon>Eukaryota</taxon>
        <taxon>Fungi</taxon>
        <taxon>Dikarya</taxon>
        <taxon>Ascomycota</taxon>
        <taxon>Pezizomycotina</taxon>
        <taxon>Sordariomycetes</taxon>
        <taxon>Sordariomycetidae</taxon>
        <taxon>Sordariales</taxon>
        <taxon>Diplogelasinosporaceae</taxon>
        <taxon>Diplogelasinospora</taxon>
    </lineage>
</organism>
<keyword evidence="4" id="KW-1185">Reference proteome</keyword>
<dbReference type="EMBL" id="MU853777">
    <property type="protein sequence ID" value="KAK3942021.1"/>
    <property type="molecule type" value="Genomic_DNA"/>
</dbReference>
<keyword evidence="2" id="KW-0812">Transmembrane</keyword>
<sequence length="156" mass="16732">MNDQPNNYHDGLQAVDHISPLGPPQAANEHEQYKPNQFYQQQPYATADHTHEQQPHDQPSRYSQAPEVVPVPDSKPHTMLGLRRPTFWLSLSNIILAIGLVVVGVVQSQVLKNGGDNPQNTYFNNSSGCGNGSISGNSSISGNGGGGNTNNSTGSK</sequence>
<protein>
    <submittedName>
        <fullName evidence="3">Uncharacterized protein</fullName>
    </submittedName>
</protein>
<feature type="transmembrane region" description="Helical" evidence="2">
    <location>
        <begin position="87"/>
        <end position="106"/>
    </location>
</feature>
<evidence type="ECO:0000313" key="4">
    <source>
        <dbReference type="Proteomes" id="UP001303473"/>
    </source>
</evidence>
<dbReference type="AlphaFoldDB" id="A0AAN6S6V1"/>
<feature type="region of interest" description="Disordered" evidence="1">
    <location>
        <begin position="1"/>
        <end position="76"/>
    </location>
</feature>
<comment type="caution">
    <text evidence="3">The sequence shown here is derived from an EMBL/GenBank/DDBJ whole genome shotgun (WGS) entry which is preliminary data.</text>
</comment>
<feature type="region of interest" description="Disordered" evidence="1">
    <location>
        <begin position="134"/>
        <end position="156"/>
    </location>
</feature>
<evidence type="ECO:0000256" key="1">
    <source>
        <dbReference type="SAM" id="MobiDB-lite"/>
    </source>
</evidence>
<proteinExistence type="predicted"/>
<feature type="compositionally biased region" description="Basic and acidic residues" evidence="1">
    <location>
        <begin position="48"/>
        <end position="59"/>
    </location>
</feature>
<keyword evidence="2" id="KW-1133">Transmembrane helix</keyword>
<gene>
    <name evidence="3" type="ORF">QBC46DRAFT_406700</name>
</gene>
<evidence type="ECO:0000313" key="3">
    <source>
        <dbReference type="EMBL" id="KAK3942021.1"/>
    </source>
</evidence>
<accession>A0AAN6S6V1</accession>
<feature type="compositionally biased region" description="Polar residues" evidence="1">
    <location>
        <begin position="34"/>
        <end position="44"/>
    </location>
</feature>
<name>A0AAN6S6V1_9PEZI</name>
<keyword evidence="2" id="KW-0472">Membrane</keyword>
<dbReference type="Proteomes" id="UP001303473">
    <property type="component" value="Unassembled WGS sequence"/>
</dbReference>
<reference evidence="4" key="1">
    <citation type="journal article" date="2023" name="Mol. Phylogenet. Evol.">
        <title>Genome-scale phylogeny and comparative genomics of the fungal order Sordariales.</title>
        <authorList>
            <person name="Hensen N."/>
            <person name="Bonometti L."/>
            <person name="Westerberg I."/>
            <person name="Brannstrom I.O."/>
            <person name="Guillou S."/>
            <person name="Cros-Aarteil S."/>
            <person name="Calhoun S."/>
            <person name="Haridas S."/>
            <person name="Kuo A."/>
            <person name="Mondo S."/>
            <person name="Pangilinan J."/>
            <person name="Riley R."/>
            <person name="LaButti K."/>
            <person name="Andreopoulos B."/>
            <person name="Lipzen A."/>
            <person name="Chen C."/>
            <person name="Yan M."/>
            <person name="Daum C."/>
            <person name="Ng V."/>
            <person name="Clum A."/>
            <person name="Steindorff A."/>
            <person name="Ohm R.A."/>
            <person name="Martin F."/>
            <person name="Silar P."/>
            <person name="Natvig D.O."/>
            <person name="Lalanne C."/>
            <person name="Gautier V."/>
            <person name="Ament-Velasquez S.L."/>
            <person name="Kruys A."/>
            <person name="Hutchinson M.I."/>
            <person name="Powell A.J."/>
            <person name="Barry K."/>
            <person name="Miller A.N."/>
            <person name="Grigoriev I.V."/>
            <person name="Debuchy R."/>
            <person name="Gladieux P."/>
            <person name="Hiltunen Thoren M."/>
            <person name="Johannesson H."/>
        </authorList>
    </citation>
    <scope>NUCLEOTIDE SEQUENCE [LARGE SCALE GENOMIC DNA]</scope>
    <source>
        <strain evidence="4">CBS 340.73</strain>
    </source>
</reference>
<evidence type="ECO:0000256" key="2">
    <source>
        <dbReference type="SAM" id="Phobius"/>
    </source>
</evidence>